<proteinExistence type="predicted"/>
<evidence type="ECO:0008006" key="2">
    <source>
        <dbReference type="Google" id="ProtNLM"/>
    </source>
</evidence>
<dbReference type="EMBL" id="CP157484">
    <property type="protein sequence ID" value="XBO40506.1"/>
    <property type="molecule type" value="Genomic_DNA"/>
</dbReference>
<accession>A0AAU7JK05</accession>
<dbReference type="AlphaFoldDB" id="A0AAU7JK05"/>
<sequence>MDGTSLAPARAWRSLLQTSATVFSLGLTLLSLFLLTFDPYSSGLLRAKPIALLDENRRFSYPQVVRAHMFDSAVIGTSTIRLLKPDRLDAAFGAHTLNLGMNAATPWEQSKVADLFLRETPRPKLLIVGVDPHWCSPEATLPSRRLTPMAFPESFYDDDPWNDWGYLFNLRTVRMSWRLAMNYLRKKPKQIISLNGYDVFTPDEAKYDAARAHGHIVSEARFAVSDMNAPQERFDPKEFTFPALPWLEQMLARTPDSTTKFVLFPPAPSILLARPESRTGALLDACKAKVAEIGAAHGATVVDFRYPNPVTDDETNFWDSVHYRLPIADRITDALAAARATGQSDPGGFYRVLAAPGRRSEKPEG</sequence>
<reference evidence="1" key="1">
    <citation type="submission" date="2024-05" db="EMBL/GenBank/DDBJ databases">
        <authorList>
            <person name="Kim S."/>
            <person name="Heo J."/>
            <person name="Choi H."/>
            <person name="Choi Y."/>
            <person name="Kwon S.-W."/>
            <person name="Kim Y."/>
        </authorList>
    </citation>
    <scope>NUCLEOTIDE SEQUENCE</scope>
    <source>
        <strain evidence="1">KACC 23698</strain>
    </source>
</reference>
<organism evidence="1">
    <name type="scientific">Alsobacter sp. KACC 23698</name>
    <dbReference type="NCBI Taxonomy" id="3149229"/>
    <lineage>
        <taxon>Bacteria</taxon>
        <taxon>Pseudomonadati</taxon>
        <taxon>Pseudomonadota</taxon>
        <taxon>Alphaproteobacteria</taxon>
        <taxon>Hyphomicrobiales</taxon>
        <taxon>Alsobacteraceae</taxon>
        <taxon>Alsobacter</taxon>
    </lineage>
</organism>
<protein>
    <recommendedName>
        <fullName evidence="2">SGNH/GDSL hydrolase family protein</fullName>
    </recommendedName>
</protein>
<dbReference type="RefSeq" id="WP_406857367.1">
    <property type="nucleotide sequence ID" value="NZ_CP157484.1"/>
</dbReference>
<name>A0AAU7JK05_9HYPH</name>
<gene>
    <name evidence="1" type="ORF">ABEG18_07010</name>
</gene>
<evidence type="ECO:0000313" key="1">
    <source>
        <dbReference type="EMBL" id="XBO40506.1"/>
    </source>
</evidence>